<comment type="caution">
    <text evidence="2">The sequence shown here is derived from an EMBL/GenBank/DDBJ whole genome shotgun (WGS) entry which is preliminary data.</text>
</comment>
<name>A0A565AMX9_9BRAS</name>
<accession>A0A565AMX9</accession>
<feature type="chain" id="PRO_5022225354" description="Secreted protein" evidence="1">
    <location>
        <begin position="20"/>
        <end position="106"/>
    </location>
</feature>
<reference evidence="2" key="1">
    <citation type="submission" date="2019-07" db="EMBL/GenBank/DDBJ databases">
        <authorList>
            <person name="Dittberner H."/>
        </authorList>
    </citation>
    <scope>NUCLEOTIDE SEQUENCE [LARGE SCALE GENOMIC DNA]</scope>
</reference>
<gene>
    <name evidence="2" type="ORF">ANE_LOCUS1240</name>
</gene>
<proteinExistence type="predicted"/>
<evidence type="ECO:0008006" key="4">
    <source>
        <dbReference type="Google" id="ProtNLM"/>
    </source>
</evidence>
<evidence type="ECO:0000256" key="1">
    <source>
        <dbReference type="SAM" id="SignalP"/>
    </source>
</evidence>
<keyword evidence="3" id="KW-1185">Reference proteome</keyword>
<evidence type="ECO:0000313" key="3">
    <source>
        <dbReference type="Proteomes" id="UP000489600"/>
    </source>
</evidence>
<evidence type="ECO:0000313" key="2">
    <source>
        <dbReference type="EMBL" id="VVA90795.1"/>
    </source>
</evidence>
<dbReference type="EMBL" id="CABITT030000001">
    <property type="protein sequence ID" value="VVA90795.1"/>
    <property type="molecule type" value="Genomic_DNA"/>
</dbReference>
<feature type="signal peptide" evidence="1">
    <location>
        <begin position="1"/>
        <end position="19"/>
    </location>
</feature>
<sequence length="106" mass="11563">MAVSLLWLVAVARFGYCPTSPFLAATSLLGFSPLPGLVRCATTLSIGRCLRWKYIFLMRWCSVAIRAANVLARSAQSTRMAVPLSRFSDFNRAKLFALCASIGASK</sequence>
<dbReference type="Proteomes" id="UP000489600">
    <property type="component" value="Unassembled WGS sequence"/>
</dbReference>
<organism evidence="2 3">
    <name type="scientific">Arabis nemorensis</name>
    <dbReference type="NCBI Taxonomy" id="586526"/>
    <lineage>
        <taxon>Eukaryota</taxon>
        <taxon>Viridiplantae</taxon>
        <taxon>Streptophyta</taxon>
        <taxon>Embryophyta</taxon>
        <taxon>Tracheophyta</taxon>
        <taxon>Spermatophyta</taxon>
        <taxon>Magnoliopsida</taxon>
        <taxon>eudicotyledons</taxon>
        <taxon>Gunneridae</taxon>
        <taxon>Pentapetalae</taxon>
        <taxon>rosids</taxon>
        <taxon>malvids</taxon>
        <taxon>Brassicales</taxon>
        <taxon>Brassicaceae</taxon>
        <taxon>Arabideae</taxon>
        <taxon>Arabis</taxon>
    </lineage>
</organism>
<dbReference type="AlphaFoldDB" id="A0A565AMX9"/>
<keyword evidence="1" id="KW-0732">Signal</keyword>
<protein>
    <recommendedName>
        <fullName evidence="4">Secreted protein</fullName>
    </recommendedName>
</protein>